<dbReference type="EMBL" id="GGFL01007441">
    <property type="protein sequence ID" value="MBW71619.1"/>
    <property type="molecule type" value="Transcribed_RNA"/>
</dbReference>
<evidence type="ECO:0000313" key="1">
    <source>
        <dbReference type="EMBL" id="MBW71619.1"/>
    </source>
</evidence>
<proteinExistence type="predicted"/>
<name>A0A2M4D244_ANODA</name>
<protein>
    <submittedName>
        <fullName evidence="1">Putative secreted protein</fullName>
    </submittedName>
</protein>
<organism evidence="1">
    <name type="scientific">Anopheles darlingi</name>
    <name type="common">Mosquito</name>
    <dbReference type="NCBI Taxonomy" id="43151"/>
    <lineage>
        <taxon>Eukaryota</taxon>
        <taxon>Metazoa</taxon>
        <taxon>Ecdysozoa</taxon>
        <taxon>Arthropoda</taxon>
        <taxon>Hexapoda</taxon>
        <taxon>Insecta</taxon>
        <taxon>Pterygota</taxon>
        <taxon>Neoptera</taxon>
        <taxon>Endopterygota</taxon>
        <taxon>Diptera</taxon>
        <taxon>Nematocera</taxon>
        <taxon>Culicoidea</taxon>
        <taxon>Culicidae</taxon>
        <taxon>Anophelinae</taxon>
        <taxon>Anopheles</taxon>
    </lineage>
</organism>
<dbReference type="AlphaFoldDB" id="A0A2M4D244"/>
<reference evidence="1" key="1">
    <citation type="submission" date="2018-01" db="EMBL/GenBank/DDBJ databases">
        <title>An insight into the sialome of Amazonian anophelines.</title>
        <authorList>
            <person name="Ribeiro J.M."/>
            <person name="Scarpassa V."/>
            <person name="Calvo E."/>
        </authorList>
    </citation>
    <scope>NUCLEOTIDE SEQUENCE</scope>
</reference>
<accession>A0A2M4D244</accession>
<sequence>MRSALIASRRVSVLFAPSFLLPLGRQEVWISLKCLTRTLFGASRAILIPIPRSNVHLPAPPVTRYQYFSTHSGAFLSSRCMAVESSSEAVRCVWNEVEGSA</sequence>